<keyword evidence="2" id="KW-0732">Signal</keyword>
<evidence type="ECO:0000313" key="5">
    <source>
        <dbReference type="Proteomes" id="UP000032866"/>
    </source>
</evidence>
<dbReference type="Gene3D" id="2.60.40.420">
    <property type="entry name" value="Cupredoxins - blue copper proteins"/>
    <property type="match status" value="1"/>
</dbReference>
<dbReference type="CDD" id="cd13921">
    <property type="entry name" value="Amicyanin"/>
    <property type="match status" value="1"/>
</dbReference>
<accession>A0A9W3K6P5</accession>
<feature type="domain" description="EfeO-type cupredoxin-like" evidence="3">
    <location>
        <begin position="21"/>
        <end position="117"/>
    </location>
</feature>
<organism evidence="4 5">
    <name type="scientific">Burkholderia cepacia GG4</name>
    <dbReference type="NCBI Taxonomy" id="1009846"/>
    <lineage>
        <taxon>Bacteria</taxon>
        <taxon>Pseudomonadati</taxon>
        <taxon>Pseudomonadota</taxon>
        <taxon>Betaproteobacteria</taxon>
        <taxon>Burkholderiales</taxon>
        <taxon>Burkholderiaceae</taxon>
        <taxon>Burkholderia</taxon>
        <taxon>Burkholderia cepacia complex</taxon>
    </lineage>
</organism>
<dbReference type="Proteomes" id="UP000032866">
    <property type="component" value="Chromosome 2"/>
</dbReference>
<evidence type="ECO:0000256" key="2">
    <source>
        <dbReference type="SAM" id="SignalP"/>
    </source>
</evidence>
<sequence length="121" mass="13001">MRRRPTEPGNPAARRRAVCRIVVLAALAIAAADVTAGTTHRITIEGMRFNPASLTVARGDTIVWVNKDLVAHTATAAGVFDSHEIAPDASWTYVANTPGRHAYLCTFHPTMKATLIVKGKP</sequence>
<evidence type="ECO:0000259" key="3">
    <source>
        <dbReference type="Pfam" id="PF13473"/>
    </source>
</evidence>
<dbReference type="InterPro" id="IPR028096">
    <property type="entry name" value="EfeO_Cupredoxin"/>
</dbReference>
<dbReference type="SUPFAM" id="SSF49503">
    <property type="entry name" value="Cupredoxins"/>
    <property type="match status" value="1"/>
</dbReference>
<dbReference type="KEGG" id="bct:GEM_5510"/>
<dbReference type="InterPro" id="IPR052721">
    <property type="entry name" value="ET_Amicyanin"/>
</dbReference>
<feature type="chain" id="PRO_5040877107" evidence="2">
    <location>
        <begin position="37"/>
        <end position="121"/>
    </location>
</feature>
<dbReference type="InterPro" id="IPR035668">
    <property type="entry name" value="Amicyanin"/>
</dbReference>
<evidence type="ECO:0000256" key="1">
    <source>
        <dbReference type="ARBA" id="ARBA00004418"/>
    </source>
</evidence>
<dbReference type="RefSeq" id="WP_014900649.1">
    <property type="nucleotide sequence ID" value="NC_018514.1"/>
</dbReference>
<evidence type="ECO:0000313" key="4">
    <source>
        <dbReference type="EMBL" id="AFQ51894.1"/>
    </source>
</evidence>
<dbReference type="AlphaFoldDB" id="A0A9W3K6P5"/>
<dbReference type="Pfam" id="PF13473">
    <property type="entry name" value="Cupredoxin_1"/>
    <property type="match status" value="1"/>
</dbReference>
<dbReference type="GO" id="GO:0042597">
    <property type="term" value="C:periplasmic space"/>
    <property type="evidence" value="ECO:0007669"/>
    <property type="project" value="UniProtKB-SubCell"/>
</dbReference>
<dbReference type="PANTHER" id="PTHR36507">
    <property type="entry name" value="BLL1555 PROTEIN"/>
    <property type="match status" value="1"/>
</dbReference>
<feature type="signal peptide" evidence="2">
    <location>
        <begin position="1"/>
        <end position="36"/>
    </location>
</feature>
<gene>
    <name evidence="4" type="ORF">GEM_5510</name>
</gene>
<proteinExistence type="predicted"/>
<comment type="subcellular location">
    <subcellularLocation>
        <location evidence="1">Periplasm</location>
    </subcellularLocation>
</comment>
<reference evidence="4 5" key="1">
    <citation type="journal article" date="2012" name="J. Bacteriol.">
        <title>Complete Genome Sequence of Burkholderia sp. Strain GG4, a Betaproteobacterium That Reduces 3-Oxo-N-Acylhomoserine Lactones and Produces Different N-Acylhomoserine Lactones.</title>
        <authorList>
            <person name="Hong K.W."/>
            <person name="Koh C.L."/>
            <person name="Sam C.K."/>
            <person name="Yin W.F."/>
            <person name="Chan K.G."/>
        </authorList>
    </citation>
    <scope>NUCLEOTIDE SEQUENCE [LARGE SCALE GENOMIC DNA]</scope>
    <source>
        <strain evidence="4 5">GG4</strain>
    </source>
</reference>
<dbReference type="PANTHER" id="PTHR36507:SF1">
    <property type="entry name" value="BLL1555 PROTEIN"/>
    <property type="match status" value="1"/>
</dbReference>
<dbReference type="EMBL" id="CP003775">
    <property type="protein sequence ID" value="AFQ51894.1"/>
    <property type="molecule type" value="Genomic_DNA"/>
</dbReference>
<name>A0A9W3K6P5_BURCE</name>
<dbReference type="InterPro" id="IPR008972">
    <property type="entry name" value="Cupredoxin"/>
</dbReference>
<protein>
    <submittedName>
        <fullName evidence="4">Blue (Type 1) copper domain protein</fullName>
    </submittedName>
</protein>